<protein>
    <submittedName>
        <fullName evidence="1">Uncharacterized protein</fullName>
    </submittedName>
</protein>
<comment type="caution">
    <text evidence="1">The sequence shown here is derived from an EMBL/GenBank/DDBJ whole genome shotgun (WGS) entry which is preliminary data.</text>
</comment>
<sequence>MAREQIIDTREEITEESLLIEARERM</sequence>
<reference evidence="1" key="1">
    <citation type="journal article" date="2015" name="Nature">
        <title>Complex archaea that bridge the gap between prokaryotes and eukaryotes.</title>
        <authorList>
            <person name="Spang A."/>
            <person name="Saw J.H."/>
            <person name="Jorgensen S.L."/>
            <person name="Zaremba-Niedzwiedzka K."/>
            <person name="Martijn J."/>
            <person name="Lind A.E."/>
            <person name="van Eijk R."/>
            <person name="Schleper C."/>
            <person name="Guy L."/>
            <person name="Ettema T.J."/>
        </authorList>
    </citation>
    <scope>NUCLEOTIDE SEQUENCE</scope>
</reference>
<organism evidence="1">
    <name type="scientific">marine sediment metagenome</name>
    <dbReference type="NCBI Taxonomy" id="412755"/>
    <lineage>
        <taxon>unclassified sequences</taxon>
        <taxon>metagenomes</taxon>
        <taxon>ecological metagenomes</taxon>
    </lineage>
</organism>
<dbReference type="EMBL" id="LAZR01046131">
    <property type="protein sequence ID" value="KKK97253.1"/>
    <property type="molecule type" value="Genomic_DNA"/>
</dbReference>
<accession>A0A0F8ZTU5</accession>
<feature type="non-terminal residue" evidence="1">
    <location>
        <position position="26"/>
    </location>
</feature>
<evidence type="ECO:0000313" key="1">
    <source>
        <dbReference type="EMBL" id="KKK97253.1"/>
    </source>
</evidence>
<gene>
    <name evidence="1" type="ORF">LCGC14_2654630</name>
</gene>
<name>A0A0F8ZTU5_9ZZZZ</name>
<dbReference type="AlphaFoldDB" id="A0A0F8ZTU5"/>
<proteinExistence type="predicted"/>